<reference evidence="2" key="1">
    <citation type="submission" date="2018-02" db="EMBL/GenBank/DDBJ databases">
        <authorList>
            <person name="Hausmann B."/>
        </authorList>
    </citation>
    <scope>NUCLEOTIDE SEQUENCE [LARGE SCALE GENOMIC DNA]</scope>
    <source>
        <strain evidence="2">Peat soil MAG SbA1</strain>
    </source>
</reference>
<gene>
    <name evidence="1" type="ORF">SBA1_160018</name>
</gene>
<proteinExistence type="predicted"/>
<protein>
    <submittedName>
        <fullName evidence="1">Uncharacterized protein</fullName>
    </submittedName>
</protein>
<accession>A0A2U3KAL0</accession>
<organism evidence="1 2">
    <name type="scientific">Candidatus Sulfotelmatobacter kueseliae</name>
    <dbReference type="NCBI Taxonomy" id="2042962"/>
    <lineage>
        <taxon>Bacteria</taxon>
        <taxon>Pseudomonadati</taxon>
        <taxon>Acidobacteriota</taxon>
        <taxon>Terriglobia</taxon>
        <taxon>Terriglobales</taxon>
        <taxon>Candidatus Korobacteraceae</taxon>
        <taxon>Candidatus Sulfotelmatobacter</taxon>
    </lineage>
</organism>
<evidence type="ECO:0000313" key="1">
    <source>
        <dbReference type="EMBL" id="SPF36648.1"/>
    </source>
</evidence>
<sequence length="81" mass="8994">MSDVRCAAYSTKELFIVTVATLLASALSLLHVCKANHGEFFLFLGRRTPCRHIGRESAPFCELGGISWPYSSHKIPYHGLL</sequence>
<name>A0A2U3KAL0_9BACT</name>
<dbReference type="EMBL" id="OMOD01000068">
    <property type="protein sequence ID" value="SPF36648.1"/>
    <property type="molecule type" value="Genomic_DNA"/>
</dbReference>
<dbReference type="Proteomes" id="UP000238701">
    <property type="component" value="Unassembled WGS sequence"/>
</dbReference>
<evidence type="ECO:0000313" key="2">
    <source>
        <dbReference type="Proteomes" id="UP000238701"/>
    </source>
</evidence>
<dbReference type="AlphaFoldDB" id="A0A2U3KAL0"/>